<feature type="domain" description="Lipoyl-binding" evidence="8">
    <location>
        <begin position="1"/>
        <end position="76"/>
    </location>
</feature>
<dbReference type="InterPro" id="IPR023213">
    <property type="entry name" value="CAT-like_dom_sf"/>
</dbReference>
<keyword evidence="11" id="KW-1185">Reference proteome</keyword>
<dbReference type="KEGG" id="bsan:CHH28_12095"/>
<proteinExistence type="inferred from homology"/>
<evidence type="ECO:0000256" key="2">
    <source>
        <dbReference type="ARBA" id="ARBA00007317"/>
    </source>
</evidence>
<comment type="cofactor">
    <cofactor evidence="1 7">
        <name>(R)-lipoate</name>
        <dbReference type="ChEBI" id="CHEBI:83088"/>
    </cofactor>
</comment>
<name>A0A222FK02_9GAMM</name>
<evidence type="ECO:0000256" key="5">
    <source>
        <dbReference type="ARBA" id="ARBA00022823"/>
    </source>
</evidence>
<evidence type="ECO:0000259" key="9">
    <source>
        <dbReference type="PROSITE" id="PS51826"/>
    </source>
</evidence>
<organism evidence="10 11">
    <name type="scientific">Bacterioplanes sanyensis</name>
    <dbReference type="NCBI Taxonomy" id="1249553"/>
    <lineage>
        <taxon>Bacteria</taxon>
        <taxon>Pseudomonadati</taxon>
        <taxon>Pseudomonadota</taxon>
        <taxon>Gammaproteobacteria</taxon>
        <taxon>Oceanospirillales</taxon>
        <taxon>Oceanospirillaceae</taxon>
        <taxon>Bacterioplanes</taxon>
    </lineage>
</organism>
<comment type="subunit">
    <text evidence="3">Forms a 24-polypeptide structural core with octahedral symmetry.</text>
</comment>
<dbReference type="InterPro" id="IPR050743">
    <property type="entry name" value="2-oxoacid_DH_E2_comp"/>
</dbReference>
<protein>
    <recommendedName>
        <fullName evidence="7">Dihydrolipoamide acetyltransferase component of pyruvate dehydrogenase complex</fullName>
        <ecNumber evidence="7">2.3.1.-</ecNumber>
    </recommendedName>
</protein>
<dbReference type="Pfam" id="PF00198">
    <property type="entry name" value="2-oxoacid_dh"/>
    <property type="match status" value="1"/>
</dbReference>
<keyword evidence="4 7" id="KW-0808">Transferase</keyword>
<evidence type="ECO:0000259" key="8">
    <source>
        <dbReference type="PROSITE" id="PS50968"/>
    </source>
</evidence>
<dbReference type="InterPro" id="IPR001078">
    <property type="entry name" value="2-oxoacid_DH_actylTfrase"/>
</dbReference>
<dbReference type="PROSITE" id="PS50968">
    <property type="entry name" value="BIOTINYL_LIPOYL"/>
    <property type="match status" value="1"/>
</dbReference>
<evidence type="ECO:0000256" key="7">
    <source>
        <dbReference type="RuleBase" id="RU003423"/>
    </source>
</evidence>
<dbReference type="EC" id="2.3.1.-" evidence="7"/>
<evidence type="ECO:0000313" key="10">
    <source>
        <dbReference type="EMBL" id="ASP39367.1"/>
    </source>
</evidence>
<dbReference type="SUPFAM" id="SSF51230">
    <property type="entry name" value="Single hybrid motif"/>
    <property type="match status" value="1"/>
</dbReference>
<dbReference type="GO" id="GO:0005737">
    <property type="term" value="C:cytoplasm"/>
    <property type="evidence" value="ECO:0007669"/>
    <property type="project" value="TreeGrafter"/>
</dbReference>
<dbReference type="InterPro" id="IPR000089">
    <property type="entry name" value="Biotin_lipoyl"/>
</dbReference>
<gene>
    <name evidence="10" type="ORF">CHH28_12095</name>
</gene>
<dbReference type="CDD" id="cd06849">
    <property type="entry name" value="lipoyl_domain"/>
    <property type="match status" value="1"/>
</dbReference>
<dbReference type="Pfam" id="PF02817">
    <property type="entry name" value="E3_binding"/>
    <property type="match status" value="1"/>
</dbReference>
<dbReference type="PROSITE" id="PS00189">
    <property type="entry name" value="LIPOYL"/>
    <property type="match status" value="1"/>
</dbReference>
<evidence type="ECO:0000256" key="4">
    <source>
        <dbReference type="ARBA" id="ARBA00022679"/>
    </source>
</evidence>
<dbReference type="GO" id="GO:0031405">
    <property type="term" value="F:lipoic acid binding"/>
    <property type="evidence" value="ECO:0007669"/>
    <property type="project" value="TreeGrafter"/>
</dbReference>
<dbReference type="OrthoDB" id="9805770at2"/>
<reference evidence="10 11" key="1">
    <citation type="submission" date="2017-07" db="EMBL/GenBank/DDBJ databases">
        <title>Annotated genome sequence of Bacterioplanes sanyensis isolated from Red Sea.</title>
        <authorList>
            <person name="Rehman Z.U."/>
        </authorList>
    </citation>
    <scope>NUCLEOTIDE SEQUENCE [LARGE SCALE GENOMIC DNA]</scope>
    <source>
        <strain evidence="10 11">NV9</strain>
    </source>
</reference>
<evidence type="ECO:0000313" key="11">
    <source>
        <dbReference type="Proteomes" id="UP000202440"/>
    </source>
</evidence>
<dbReference type="Pfam" id="PF00364">
    <property type="entry name" value="Biotin_lipoyl"/>
    <property type="match status" value="1"/>
</dbReference>
<dbReference type="RefSeq" id="WP_094060547.1">
    <property type="nucleotide sequence ID" value="NZ_CP022530.1"/>
</dbReference>
<dbReference type="PANTHER" id="PTHR43178:SF12">
    <property type="entry name" value="DIHYDROLIPOAMIDE ACETYLTRANSFERASE COMPONENT OF PYRUVATE DEHYDROGENASE COMPLEX"/>
    <property type="match status" value="1"/>
</dbReference>
<keyword evidence="5 7" id="KW-0450">Lipoyl</keyword>
<dbReference type="InterPro" id="IPR003016">
    <property type="entry name" value="2-oxoA_DH_lipoyl-BS"/>
</dbReference>
<dbReference type="PANTHER" id="PTHR43178">
    <property type="entry name" value="DIHYDROLIPOAMIDE ACETYLTRANSFERASE COMPONENT OF PYRUVATE DEHYDROGENASE COMPLEX"/>
    <property type="match status" value="1"/>
</dbReference>
<evidence type="ECO:0000256" key="3">
    <source>
        <dbReference type="ARBA" id="ARBA00011484"/>
    </source>
</evidence>
<dbReference type="Proteomes" id="UP000202440">
    <property type="component" value="Chromosome"/>
</dbReference>
<dbReference type="InterPro" id="IPR036625">
    <property type="entry name" value="E3-bd_dom_sf"/>
</dbReference>
<dbReference type="GO" id="GO:0016407">
    <property type="term" value="F:acetyltransferase activity"/>
    <property type="evidence" value="ECO:0007669"/>
    <property type="project" value="TreeGrafter"/>
</dbReference>
<dbReference type="InterPro" id="IPR011053">
    <property type="entry name" value="Single_hybrid_motif"/>
</dbReference>
<dbReference type="EMBL" id="CP022530">
    <property type="protein sequence ID" value="ASP39367.1"/>
    <property type="molecule type" value="Genomic_DNA"/>
</dbReference>
<accession>A0A222FK02</accession>
<dbReference type="AlphaFoldDB" id="A0A222FK02"/>
<dbReference type="Gene3D" id="4.10.320.10">
    <property type="entry name" value="E3-binding domain"/>
    <property type="match status" value="1"/>
</dbReference>
<sequence length="386" mass="41262">MRYFALPDLGEGLQEAEIVEWYVNEGDRVAVDQPLVAVETDKAIVDVPSPQAGVIGQRFASPGDSVNVGEPLVEFADAEQEAQEVRKEQSSSATVVGQLPQAQEASQDQFIIGGSQQAAAPVRATPSVRALAKRLNVDLQTISGSGDGGRITAEDIERANRMNTSHGPSEQLSGVRKSMAKNMARAHAAVVPVTLFDEADVTEWQPGEDISVRLLQAIAAACQAEPQLNAWFDDQQLRLLSNIDVGMAVDTEQGLFVPVLRDVANRSADDLRNGLANLREDVKQRSIPPHELKGATITLSNYGSLARTGQGAGIYGTPIVVPPTVAIVGAGRIQEKAMVHMGELFAGKALPLSLTFDHRVVTGGEASRFLGALIKDLQREPSVVDH</sequence>
<dbReference type="Gene3D" id="2.40.50.100">
    <property type="match status" value="1"/>
</dbReference>
<dbReference type="SUPFAM" id="SSF52777">
    <property type="entry name" value="CoA-dependent acyltransferases"/>
    <property type="match status" value="1"/>
</dbReference>
<keyword evidence="6 7" id="KW-0012">Acyltransferase</keyword>
<comment type="similarity">
    <text evidence="2 7">Belongs to the 2-oxoacid dehydrogenase family.</text>
</comment>
<evidence type="ECO:0000256" key="6">
    <source>
        <dbReference type="ARBA" id="ARBA00023315"/>
    </source>
</evidence>
<feature type="domain" description="Peripheral subunit-binding (PSBD)" evidence="9">
    <location>
        <begin position="123"/>
        <end position="160"/>
    </location>
</feature>
<dbReference type="PROSITE" id="PS51826">
    <property type="entry name" value="PSBD"/>
    <property type="match status" value="1"/>
</dbReference>
<dbReference type="SUPFAM" id="SSF47005">
    <property type="entry name" value="Peripheral subunit-binding domain of 2-oxo acid dehydrogenase complex"/>
    <property type="match status" value="1"/>
</dbReference>
<evidence type="ECO:0000256" key="1">
    <source>
        <dbReference type="ARBA" id="ARBA00001938"/>
    </source>
</evidence>
<dbReference type="Gene3D" id="3.30.559.10">
    <property type="entry name" value="Chloramphenicol acetyltransferase-like domain"/>
    <property type="match status" value="1"/>
</dbReference>
<dbReference type="InterPro" id="IPR004167">
    <property type="entry name" value="PSBD"/>
</dbReference>